<feature type="compositionally biased region" description="Low complexity" evidence="1">
    <location>
        <begin position="532"/>
        <end position="547"/>
    </location>
</feature>
<evidence type="ECO:0000313" key="3">
    <source>
        <dbReference type="Proteomes" id="UP000250140"/>
    </source>
</evidence>
<feature type="region of interest" description="Disordered" evidence="1">
    <location>
        <begin position="1050"/>
        <end position="1095"/>
    </location>
</feature>
<feature type="region of interest" description="Disordered" evidence="1">
    <location>
        <begin position="1"/>
        <end position="103"/>
    </location>
</feature>
<feature type="compositionally biased region" description="Polar residues" evidence="1">
    <location>
        <begin position="130"/>
        <end position="142"/>
    </location>
</feature>
<name>A0A8E2F810_9PEZI</name>
<keyword evidence="3" id="KW-1185">Reference proteome</keyword>
<feature type="region of interest" description="Disordered" evidence="1">
    <location>
        <begin position="962"/>
        <end position="989"/>
    </location>
</feature>
<feature type="compositionally biased region" description="Polar residues" evidence="1">
    <location>
        <begin position="894"/>
        <end position="906"/>
    </location>
</feature>
<feature type="compositionally biased region" description="Basic and acidic residues" evidence="1">
    <location>
        <begin position="655"/>
        <end position="694"/>
    </location>
</feature>
<dbReference type="CDD" id="cd22249">
    <property type="entry name" value="UDM1_RNF168_RNF169-like"/>
    <property type="match status" value="1"/>
</dbReference>
<feature type="compositionally biased region" description="Polar residues" evidence="1">
    <location>
        <begin position="491"/>
        <end position="504"/>
    </location>
</feature>
<sequence length="1461" mass="156844">MAEQITQDVVKEAQSMGDASPIDATATTTNDSAGDGEVLSESTTAIPKSSEVSLTSSPNDLSTNEPEIGVTSSSTNKANDDSLADTDCEQPAIIDAEEPQYNASRSKVLEELIVNGDAGEHSAAEDAVGQTASVETSGGSDTDISRPGSVDQTKERPGRHIRSNSAKKLASFKAVSVTKNFLAKSAVSTPSMRPGEKVFPAGQTNPLAQPALKPRLVAKSGSGLGTVPRSSLSKLNGAGSGPDASKVWNKNQPVPPPPPKQFTDEELKQQYGIHLATRLQADESGKEAKWADIDDDEDDWAPETVEWMDGTKSTVAATENQTLPDEPKPTTETETPTEAGKPVLASSSSLQRPSSASGTKTILKPGIHTLTSSKAGLVLKGGPEKQTLVAKPSAPAPVKSPWAQLPPVDKVSPVQINPPAQPPAPTRFSQRDPHGFDALPPAPASAREFAPDDLNRSWRDDRGNKELFNPHNGRYEPVNDMRRGSFRDNNFRQPSVLQRPSQQGGPAEPSAAFQTSRSSAAEGPSWGRRRNSSNVSGGSGRRMSFGRLPDIPPVPLDMQHRRGSQSLTSSEIATPTETPRAGLPQNRAHFPERGVSPADQNHSWTQKSSPNASYAQPASPYGSVGSSGVGEIAQGAMLPMEDAVERQKRLMREKLERAKLEKQRQQEEEAKQEAAKKERLRLKLEAMGVHGDHKNKVKNASPPLPTEKSPKRDKAIPAPIQSPPKPPVPTSEGEIAQYGLIKVHQPHPYKKPGNFVEIPLPEPKLSPKPAEAAQEVAPKSTPSPMKLASVGVQPKSSPFIESHSHTVDQPPQLEQSKSQQSEAEVRAPSYKSLDRSSQAWKSSIPHQESYPTWSSSISNNQASGNVWGPPQYKDRALGNGTFDANYNRGPTRPASHQPQQPHTNQPGPIAPPSTIKLSPAQTQAVPNHTPVFNHTQIFMPPADMRQQQSTALADMSHNTINTATSLDPGPIAPPTKTVSSAPKGEWGNFSNAIQRDDAMCAAKWREECEKSGAATYMPQIKETFRLTKPAEDGISRRKVLKTNSVVHVAQGGNINETTSNHQSEGASSRVDSAEPVPKVETSAATQPDSHSSQPAVHVDNLASHQPVGATANLNVPHAQGGRSSRFFPRASETASQASTTSQQSDSPPPPETYSHPAFDGDANHPVVNLPVPKARVKLPPVPPSPPAPVIMPVRPEQVIRIGSQPLVTQKDWQARFNGLFGRTTQPQPQAQNAHPVASPPAPISLAVTSASKAPLDVTTQRNSATVSLPIMLPKKAFANFNVDDSDDIMSKVTAEEALLEDREFGSLPTINLPKKPHLAANEPPIPPPSTRPNSKFQRPVETVSATSLPMNPADSEVNIRLPGAKETIKKTMSKPRARKTTPYSNNNNNNKKRNFTPREGNNSPNPRPRKPSSNYQTQTGPSQNTTPRPSPSGAGWNNSNVRASSQQNNAWNKRTAPGVVH</sequence>
<feature type="compositionally biased region" description="Polar residues" evidence="1">
    <location>
        <begin position="598"/>
        <end position="616"/>
    </location>
</feature>
<feature type="compositionally biased region" description="Polar residues" evidence="1">
    <location>
        <begin position="564"/>
        <end position="577"/>
    </location>
</feature>
<feature type="compositionally biased region" description="Basic and acidic residues" evidence="1">
    <location>
        <begin position="473"/>
        <end position="490"/>
    </location>
</feature>
<evidence type="ECO:0000256" key="1">
    <source>
        <dbReference type="SAM" id="MobiDB-lite"/>
    </source>
</evidence>
<feature type="compositionally biased region" description="Basic and acidic residues" evidence="1">
    <location>
        <begin position="449"/>
        <end position="465"/>
    </location>
</feature>
<proteinExistence type="predicted"/>
<feature type="compositionally biased region" description="Polar residues" evidence="1">
    <location>
        <begin position="311"/>
        <end position="321"/>
    </location>
</feature>
<feature type="compositionally biased region" description="Polar residues" evidence="1">
    <location>
        <begin position="1415"/>
        <end position="1427"/>
    </location>
</feature>
<feature type="compositionally biased region" description="Polar residues" evidence="1">
    <location>
        <begin position="1052"/>
        <end position="1070"/>
    </location>
</feature>
<feature type="compositionally biased region" description="Pro residues" evidence="1">
    <location>
        <begin position="720"/>
        <end position="729"/>
    </location>
</feature>
<feature type="region of interest" description="Disordered" evidence="1">
    <location>
        <begin position="1308"/>
        <end position="1461"/>
    </location>
</feature>
<organism evidence="2 3">
    <name type="scientific">Glonium stellatum</name>
    <dbReference type="NCBI Taxonomy" id="574774"/>
    <lineage>
        <taxon>Eukaryota</taxon>
        <taxon>Fungi</taxon>
        <taxon>Dikarya</taxon>
        <taxon>Ascomycota</taxon>
        <taxon>Pezizomycotina</taxon>
        <taxon>Dothideomycetes</taxon>
        <taxon>Pleosporomycetidae</taxon>
        <taxon>Gloniales</taxon>
        <taxon>Gloniaceae</taxon>
        <taxon>Glonium</taxon>
    </lineage>
</organism>
<reference evidence="2 3" key="1">
    <citation type="journal article" date="2016" name="Nat. Commun.">
        <title>Ectomycorrhizal ecology is imprinted in the genome of the dominant symbiotic fungus Cenococcum geophilum.</title>
        <authorList>
            <consortium name="DOE Joint Genome Institute"/>
            <person name="Peter M."/>
            <person name="Kohler A."/>
            <person name="Ohm R.A."/>
            <person name="Kuo A."/>
            <person name="Krutzmann J."/>
            <person name="Morin E."/>
            <person name="Arend M."/>
            <person name="Barry K.W."/>
            <person name="Binder M."/>
            <person name="Choi C."/>
            <person name="Clum A."/>
            <person name="Copeland A."/>
            <person name="Grisel N."/>
            <person name="Haridas S."/>
            <person name="Kipfer T."/>
            <person name="LaButti K."/>
            <person name="Lindquist E."/>
            <person name="Lipzen A."/>
            <person name="Maire R."/>
            <person name="Meier B."/>
            <person name="Mihaltcheva S."/>
            <person name="Molinier V."/>
            <person name="Murat C."/>
            <person name="Poggeler S."/>
            <person name="Quandt C.A."/>
            <person name="Sperisen C."/>
            <person name="Tritt A."/>
            <person name="Tisserant E."/>
            <person name="Crous P.W."/>
            <person name="Henrissat B."/>
            <person name="Nehls U."/>
            <person name="Egli S."/>
            <person name="Spatafora J.W."/>
            <person name="Grigoriev I.V."/>
            <person name="Martin F.M."/>
        </authorList>
    </citation>
    <scope>NUCLEOTIDE SEQUENCE [LARGE SCALE GENOMIC DNA]</scope>
    <source>
        <strain evidence="2 3">CBS 207.34</strain>
    </source>
</reference>
<feature type="compositionally biased region" description="Polar residues" evidence="1">
    <location>
        <begin position="835"/>
        <end position="864"/>
    </location>
</feature>
<protein>
    <submittedName>
        <fullName evidence="2">Uncharacterized protein</fullName>
    </submittedName>
</protein>
<feature type="compositionally biased region" description="Basic and acidic residues" evidence="1">
    <location>
        <begin position="280"/>
        <end position="292"/>
    </location>
</feature>
<dbReference type="Proteomes" id="UP000250140">
    <property type="component" value="Unassembled WGS sequence"/>
</dbReference>
<feature type="region of interest" description="Disordered" evidence="1">
    <location>
        <begin position="655"/>
        <end position="733"/>
    </location>
</feature>
<feature type="compositionally biased region" description="Low complexity" evidence="1">
    <location>
        <begin position="346"/>
        <end position="357"/>
    </location>
</feature>
<feature type="compositionally biased region" description="Polar residues" evidence="1">
    <location>
        <begin position="1222"/>
        <end position="1232"/>
    </location>
</feature>
<feature type="region of interest" description="Disordered" evidence="1">
    <location>
        <begin position="752"/>
        <end position="913"/>
    </location>
</feature>
<feature type="compositionally biased region" description="Low complexity" evidence="1">
    <location>
        <begin position="1130"/>
        <end position="1145"/>
    </location>
</feature>
<dbReference type="OrthoDB" id="5416983at2759"/>
<accession>A0A8E2F810</accession>
<feature type="compositionally biased region" description="Low complexity" evidence="1">
    <location>
        <begin position="389"/>
        <end position="403"/>
    </location>
</feature>
<feature type="compositionally biased region" description="Polar residues" evidence="1">
    <location>
        <begin position="1435"/>
        <end position="1452"/>
    </location>
</feature>
<feature type="compositionally biased region" description="Polar residues" evidence="1">
    <location>
        <begin position="807"/>
        <end position="822"/>
    </location>
</feature>
<feature type="compositionally biased region" description="Polar residues" evidence="1">
    <location>
        <begin position="40"/>
        <end position="77"/>
    </location>
</feature>
<dbReference type="EMBL" id="KV749014">
    <property type="protein sequence ID" value="OCL11653.1"/>
    <property type="molecule type" value="Genomic_DNA"/>
</dbReference>
<feature type="region of interest" description="Disordered" evidence="1">
    <location>
        <begin position="1111"/>
        <end position="1166"/>
    </location>
</feature>
<feature type="region of interest" description="Disordered" evidence="1">
    <location>
        <begin position="1222"/>
        <end position="1242"/>
    </location>
</feature>
<feature type="region of interest" description="Disordered" evidence="1">
    <location>
        <begin position="117"/>
        <end position="167"/>
    </location>
</feature>
<evidence type="ECO:0000313" key="2">
    <source>
        <dbReference type="EMBL" id="OCL11653.1"/>
    </source>
</evidence>
<feature type="compositionally biased region" description="Polar residues" evidence="1">
    <location>
        <begin position="1082"/>
        <end position="1094"/>
    </location>
</feature>
<feature type="region of interest" description="Disordered" evidence="1">
    <location>
        <begin position="187"/>
        <end position="629"/>
    </location>
</feature>
<gene>
    <name evidence="2" type="ORF">AOQ84DRAFT_396123</name>
</gene>